<dbReference type="SUPFAM" id="SSF53850">
    <property type="entry name" value="Periplasmic binding protein-like II"/>
    <property type="match status" value="1"/>
</dbReference>
<dbReference type="EMBL" id="BAAAZO010000005">
    <property type="protein sequence ID" value="GAA3614365.1"/>
    <property type="molecule type" value="Genomic_DNA"/>
</dbReference>
<name>A0ABP6ZT50_9ACTN</name>
<dbReference type="PANTHER" id="PTHR43649:SF12">
    <property type="entry name" value="DIACETYLCHITOBIOSE BINDING PROTEIN DASA"/>
    <property type="match status" value="1"/>
</dbReference>
<keyword evidence="2" id="KW-1185">Reference proteome</keyword>
<evidence type="ECO:0000313" key="2">
    <source>
        <dbReference type="Proteomes" id="UP001501074"/>
    </source>
</evidence>
<proteinExistence type="predicted"/>
<dbReference type="Pfam" id="PF01547">
    <property type="entry name" value="SBP_bac_1"/>
    <property type="match status" value="1"/>
</dbReference>
<dbReference type="InterPro" id="IPR050490">
    <property type="entry name" value="Bact_solute-bd_prot1"/>
</dbReference>
<reference evidence="2" key="1">
    <citation type="journal article" date="2019" name="Int. J. Syst. Evol. Microbiol.">
        <title>The Global Catalogue of Microorganisms (GCM) 10K type strain sequencing project: providing services to taxonomists for standard genome sequencing and annotation.</title>
        <authorList>
            <consortium name="The Broad Institute Genomics Platform"/>
            <consortium name="The Broad Institute Genome Sequencing Center for Infectious Disease"/>
            <person name="Wu L."/>
            <person name="Ma J."/>
        </authorList>
    </citation>
    <scope>NUCLEOTIDE SEQUENCE [LARGE SCALE GENOMIC DNA]</scope>
    <source>
        <strain evidence="2">JCM 16902</strain>
    </source>
</reference>
<evidence type="ECO:0000313" key="1">
    <source>
        <dbReference type="EMBL" id="GAA3614365.1"/>
    </source>
</evidence>
<organism evidence="1 2">
    <name type="scientific">Kineosporia mesophila</name>
    <dbReference type="NCBI Taxonomy" id="566012"/>
    <lineage>
        <taxon>Bacteria</taxon>
        <taxon>Bacillati</taxon>
        <taxon>Actinomycetota</taxon>
        <taxon>Actinomycetes</taxon>
        <taxon>Kineosporiales</taxon>
        <taxon>Kineosporiaceae</taxon>
        <taxon>Kineosporia</taxon>
    </lineage>
</organism>
<comment type="caution">
    <text evidence="1">The sequence shown here is derived from an EMBL/GenBank/DDBJ whole genome shotgun (WGS) entry which is preliminary data.</text>
</comment>
<dbReference type="PANTHER" id="PTHR43649">
    <property type="entry name" value="ARABINOSE-BINDING PROTEIN-RELATED"/>
    <property type="match status" value="1"/>
</dbReference>
<gene>
    <name evidence="1" type="ORF">GCM10022223_33250</name>
</gene>
<protein>
    <submittedName>
        <fullName evidence="1">Extracellular solute-binding protein</fullName>
    </submittedName>
</protein>
<accession>A0ABP6ZT50</accession>
<dbReference type="Gene3D" id="3.40.190.10">
    <property type="entry name" value="Periplasmic binding protein-like II"/>
    <property type="match status" value="2"/>
</dbReference>
<dbReference type="InterPro" id="IPR006059">
    <property type="entry name" value="SBP"/>
</dbReference>
<dbReference type="Proteomes" id="UP001501074">
    <property type="component" value="Unassembled WGS sequence"/>
</dbReference>
<sequence length="373" mass="39720">MNAVKATFEKANPGVTIQVKDYSQNFREVIGTQLAGGNAPDVLAITGGGGNNISAKVAGDKGYYADLSGQSWAAMVPATPKEQLSNTKGQLVAVPMTLSSIGGIYNQGAIQAAGLSVPNTWSQVLQFCQEAKAKGKVAYGLGLSDTWTTQMIPYALTASLVYGPDPKFTSEQSKGTKSFSQSAWKTSLDMYMQMKGQGCFNSSPNGTPYSQVQDAIRKGKTLATVSVASETAAIELTGPADLDLTYAAFPATDDASQTYLSTSTVGFGMNAKTQKKALAEKFLSWLATPETQVAYAKAFGDTAAMPGDVKQERQVSTLVQEYVDKDRITVWPDRDWPTTTIQPEVFDGVQALFSGRAHVGDVLKKMDAAFTQS</sequence>